<reference evidence="2" key="1">
    <citation type="submission" date="2016-11" db="UniProtKB">
        <authorList>
            <consortium name="WormBaseParasite"/>
        </authorList>
    </citation>
    <scope>IDENTIFICATION</scope>
</reference>
<name>A0A1I8BBI7_MELHA</name>
<evidence type="ECO:0000313" key="2">
    <source>
        <dbReference type="WBParaSite" id="MhA1_Contig185.frz3.gene24"/>
    </source>
</evidence>
<sequence>MSMLSILRIIVYQNRIVVQDENRYIFNDNIKNIIITGEDAILKIFGNNLEIKNYLIGPKIMAKSVKIKINGLTRSINKLTADYDFTYTLGEGQKPTSKFCPTFKIEGNYYVEIHIEDINASILKLIEINSTKVDNQIIGKNNRDVTKFSKPLSDNLEIENHTSKWCNLM</sequence>
<protein>
    <submittedName>
        <fullName evidence="2">PKD domain-containing protein</fullName>
    </submittedName>
</protein>
<organism evidence="1 2">
    <name type="scientific">Meloidogyne hapla</name>
    <name type="common">Root-knot nematode worm</name>
    <dbReference type="NCBI Taxonomy" id="6305"/>
    <lineage>
        <taxon>Eukaryota</taxon>
        <taxon>Metazoa</taxon>
        <taxon>Ecdysozoa</taxon>
        <taxon>Nematoda</taxon>
        <taxon>Chromadorea</taxon>
        <taxon>Rhabditida</taxon>
        <taxon>Tylenchina</taxon>
        <taxon>Tylenchomorpha</taxon>
        <taxon>Tylenchoidea</taxon>
        <taxon>Meloidogynidae</taxon>
        <taxon>Meloidogyninae</taxon>
        <taxon>Meloidogyne</taxon>
    </lineage>
</organism>
<keyword evidence="1" id="KW-1185">Reference proteome</keyword>
<dbReference type="WBParaSite" id="MhA1_Contig185.frz3.gene24">
    <property type="protein sequence ID" value="MhA1_Contig185.frz3.gene24"/>
    <property type="gene ID" value="MhA1_Contig185.frz3.gene24"/>
</dbReference>
<dbReference type="AlphaFoldDB" id="A0A1I8BBI7"/>
<proteinExistence type="predicted"/>
<evidence type="ECO:0000313" key="1">
    <source>
        <dbReference type="Proteomes" id="UP000095281"/>
    </source>
</evidence>
<dbReference type="Proteomes" id="UP000095281">
    <property type="component" value="Unplaced"/>
</dbReference>
<accession>A0A1I8BBI7</accession>